<dbReference type="OrthoDB" id="1912459at2759"/>
<comment type="caution">
    <text evidence="5">The sequence shown here is derived from an EMBL/GenBank/DDBJ whole genome shotgun (WGS) entry which is preliminary data.</text>
</comment>
<reference evidence="5 6" key="1">
    <citation type="journal article" date="2017" name="Nat. Commun.">
        <title>Genome assembly with in vitro proximity ligation data and whole-genome triplication in lettuce.</title>
        <authorList>
            <person name="Reyes-Chin-Wo S."/>
            <person name="Wang Z."/>
            <person name="Yang X."/>
            <person name="Kozik A."/>
            <person name="Arikit S."/>
            <person name="Song C."/>
            <person name="Xia L."/>
            <person name="Froenicke L."/>
            <person name="Lavelle D.O."/>
            <person name="Truco M.J."/>
            <person name="Xia R."/>
            <person name="Zhu S."/>
            <person name="Xu C."/>
            <person name="Xu H."/>
            <person name="Xu X."/>
            <person name="Cox K."/>
            <person name="Korf I."/>
            <person name="Meyers B.C."/>
            <person name="Michelmore R.W."/>
        </authorList>
    </citation>
    <scope>NUCLEOTIDE SEQUENCE [LARGE SCALE GENOMIC DNA]</scope>
    <source>
        <strain evidence="6">cv. Salinas</strain>
        <tissue evidence="5">Seedlings</tissue>
    </source>
</reference>
<dbReference type="PANTHER" id="PTHR33137:SF4">
    <property type="entry name" value="MEDIATOR OF RNA POLYMERASE II TRANSCRIPTION SUBUNIT 15A-RELATED"/>
    <property type="match status" value="1"/>
</dbReference>
<dbReference type="GO" id="GO:0031490">
    <property type="term" value="F:chromatin DNA binding"/>
    <property type="evidence" value="ECO:0000318"/>
    <property type="project" value="GO_Central"/>
</dbReference>
<evidence type="ECO:0000313" key="5">
    <source>
        <dbReference type="EMBL" id="KAJ0203739.1"/>
    </source>
</evidence>
<dbReference type="InterPro" id="IPR036546">
    <property type="entry name" value="MED15_KIX"/>
</dbReference>
<name>A0A9R1X996_LACSA</name>
<gene>
    <name evidence="5" type="ORF">LSAT_V11C500247280</name>
</gene>
<feature type="compositionally biased region" description="Polar residues" evidence="3">
    <location>
        <begin position="1"/>
        <end position="11"/>
    </location>
</feature>
<dbReference type="SUPFAM" id="SSF47040">
    <property type="entry name" value="Kix domain of CBP (creb binding protein)"/>
    <property type="match status" value="1"/>
</dbReference>
<feature type="domain" description="Mediator complex subunit 15 KIX" evidence="4">
    <location>
        <begin position="25"/>
        <end position="101"/>
    </location>
</feature>
<dbReference type="Proteomes" id="UP000235145">
    <property type="component" value="Unassembled WGS sequence"/>
</dbReference>
<dbReference type="EMBL" id="NBSK02000005">
    <property type="protein sequence ID" value="KAJ0203739.1"/>
    <property type="molecule type" value="Genomic_DNA"/>
</dbReference>
<dbReference type="Gene3D" id="1.10.246.20">
    <property type="entry name" value="Coactivator CBP, KIX domain"/>
    <property type="match status" value="1"/>
</dbReference>
<evidence type="ECO:0000256" key="3">
    <source>
        <dbReference type="SAM" id="MobiDB-lite"/>
    </source>
</evidence>
<dbReference type="GO" id="GO:0003713">
    <property type="term" value="F:transcription coactivator activity"/>
    <property type="evidence" value="ECO:0007669"/>
    <property type="project" value="InterPro"/>
</dbReference>
<evidence type="ECO:0000256" key="1">
    <source>
        <dbReference type="ARBA" id="ARBA00004123"/>
    </source>
</evidence>
<accession>A0A9R1X996</accession>
<comment type="subcellular location">
    <subcellularLocation>
        <location evidence="1">Nucleus</location>
    </subcellularLocation>
</comment>
<dbReference type="PANTHER" id="PTHR33137">
    <property type="entry name" value="MEDIATOR OF RNA POLYMERASE II TRANSCRIPTION SUBUNIT 15A-RELATED"/>
    <property type="match status" value="1"/>
</dbReference>
<dbReference type="GO" id="GO:0005634">
    <property type="term" value="C:nucleus"/>
    <property type="evidence" value="ECO:0007669"/>
    <property type="project" value="UniProtKB-SubCell"/>
</dbReference>
<feature type="region of interest" description="Disordered" evidence="3">
    <location>
        <begin position="1"/>
        <end position="28"/>
    </location>
</feature>
<dbReference type="Pfam" id="PF16987">
    <property type="entry name" value="KIX_2"/>
    <property type="match status" value="1"/>
</dbReference>
<sequence length="221" mass="25969">MDMSNWRHTQGTSGGAVGDTSMESSDWRSQLQADSRQRILNRIMDALKSHIRVYGDEGLQKLMKIAVNFEETVYIAATCQSDYMRKICFKILTIETRSQNPMLDFISVNPSDPASLDSTNCEEWQEELYEKIKAMKVLYLPDLNELNLKILRRLQHNDFHPHQLNNEQLEKLRIFKNMLERFMAFLQIQKHNISVNYKDKLSTYEKQIVHVITSTRRKPRA</sequence>
<dbReference type="FunFam" id="1.10.246.20:FF:000003">
    <property type="entry name" value="Mediator of RNA polymerase II transcription subunit 15a"/>
    <property type="match status" value="1"/>
</dbReference>
<proteinExistence type="predicted"/>
<organism evidence="5 6">
    <name type="scientific">Lactuca sativa</name>
    <name type="common">Garden lettuce</name>
    <dbReference type="NCBI Taxonomy" id="4236"/>
    <lineage>
        <taxon>Eukaryota</taxon>
        <taxon>Viridiplantae</taxon>
        <taxon>Streptophyta</taxon>
        <taxon>Embryophyta</taxon>
        <taxon>Tracheophyta</taxon>
        <taxon>Spermatophyta</taxon>
        <taxon>Magnoliopsida</taxon>
        <taxon>eudicotyledons</taxon>
        <taxon>Gunneridae</taxon>
        <taxon>Pentapetalae</taxon>
        <taxon>asterids</taxon>
        <taxon>campanulids</taxon>
        <taxon>Asterales</taxon>
        <taxon>Asteraceae</taxon>
        <taxon>Cichorioideae</taxon>
        <taxon>Cichorieae</taxon>
        <taxon>Lactucinae</taxon>
        <taxon>Lactuca</taxon>
    </lineage>
</organism>
<keyword evidence="2" id="KW-0539">Nucleus</keyword>
<keyword evidence="6" id="KW-1185">Reference proteome</keyword>
<protein>
    <recommendedName>
        <fullName evidence="4">Mediator complex subunit 15 KIX domain-containing protein</fullName>
    </recommendedName>
</protein>
<evidence type="ECO:0000259" key="4">
    <source>
        <dbReference type="Pfam" id="PF16987"/>
    </source>
</evidence>
<dbReference type="AlphaFoldDB" id="A0A9R1X996"/>
<evidence type="ECO:0000313" key="6">
    <source>
        <dbReference type="Proteomes" id="UP000235145"/>
    </source>
</evidence>
<dbReference type="Gramene" id="rna-gnl|WGS:NBSK|LSAT_5X51620_mrna">
    <property type="protein sequence ID" value="cds-PLY67616.1"/>
    <property type="gene ID" value="gene-LSAT_5X51620"/>
</dbReference>
<evidence type="ECO:0000256" key="2">
    <source>
        <dbReference type="ARBA" id="ARBA00023242"/>
    </source>
</evidence>
<dbReference type="InterPro" id="IPR036529">
    <property type="entry name" value="KIX_dom_sf"/>
</dbReference>
<dbReference type="InterPro" id="IPR044661">
    <property type="entry name" value="MED15a/b/c-like"/>
</dbReference>